<sequence>MGDVYRHNTENNATSKAVLLGFSQGAQLPEVRDYFLRGLGIATKHYNLFTKILQADFLSAPPSLDPLVLNNTQSPFSDRLMMFHKMDMFTVRIRAYGNALSMSARHDVASKYGRLMLEVGNYVEDGANIMIEHGWLEQPPQAADREALAKS</sequence>
<name>A0ABV8K6H7_9BACL</name>
<comment type="caution">
    <text evidence="1">The sequence shown here is derived from an EMBL/GenBank/DDBJ whole genome shotgun (WGS) entry which is preliminary data.</text>
</comment>
<evidence type="ECO:0000313" key="1">
    <source>
        <dbReference type="EMBL" id="MFC4101630.1"/>
    </source>
</evidence>
<dbReference type="EMBL" id="JBHSAM010000028">
    <property type="protein sequence ID" value="MFC4101630.1"/>
    <property type="molecule type" value="Genomic_DNA"/>
</dbReference>
<keyword evidence="2" id="KW-1185">Reference proteome</keyword>
<gene>
    <name evidence="1" type="ORF">ACFOZ8_18445</name>
</gene>
<dbReference type="Gene3D" id="1.20.1260.10">
    <property type="match status" value="1"/>
</dbReference>
<protein>
    <submittedName>
        <fullName evidence="1">DUF3231 family protein</fullName>
    </submittedName>
</protein>
<accession>A0ABV8K6H7</accession>
<evidence type="ECO:0000313" key="2">
    <source>
        <dbReference type="Proteomes" id="UP001595715"/>
    </source>
</evidence>
<dbReference type="Pfam" id="PF11553">
    <property type="entry name" value="DUF3231"/>
    <property type="match status" value="1"/>
</dbReference>
<dbReference type="InterPro" id="IPR021617">
    <property type="entry name" value="DUF3231"/>
</dbReference>
<dbReference type="Proteomes" id="UP001595715">
    <property type="component" value="Unassembled WGS sequence"/>
</dbReference>
<organism evidence="1 2">
    <name type="scientific">Paenibacillus xanthanilyticus</name>
    <dbReference type="NCBI Taxonomy" id="1783531"/>
    <lineage>
        <taxon>Bacteria</taxon>
        <taxon>Bacillati</taxon>
        <taxon>Bacillota</taxon>
        <taxon>Bacilli</taxon>
        <taxon>Bacillales</taxon>
        <taxon>Paenibacillaceae</taxon>
        <taxon>Paenibacillus</taxon>
    </lineage>
</organism>
<dbReference type="RefSeq" id="WP_377720238.1">
    <property type="nucleotide sequence ID" value="NZ_JBHSAM010000028.1"/>
</dbReference>
<dbReference type="InterPro" id="IPR012347">
    <property type="entry name" value="Ferritin-like"/>
</dbReference>
<reference evidence="2" key="1">
    <citation type="journal article" date="2019" name="Int. J. Syst. Evol. Microbiol.">
        <title>The Global Catalogue of Microorganisms (GCM) 10K type strain sequencing project: providing services to taxonomists for standard genome sequencing and annotation.</title>
        <authorList>
            <consortium name="The Broad Institute Genomics Platform"/>
            <consortium name="The Broad Institute Genome Sequencing Center for Infectious Disease"/>
            <person name="Wu L."/>
            <person name="Ma J."/>
        </authorList>
    </citation>
    <scope>NUCLEOTIDE SEQUENCE [LARGE SCALE GENOMIC DNA]</scope>
    <source>
        <strain evidence="2">IBRC-M 10987</strain>
    </source>
</reference>
<proteinExistence type="predicted"/>